<evidence type="ECO:0000256" key="2">
    <source>
        <dbReference type="ARBA" id="ARBA00004496"/>
    </source>
</evidence>
<reference evidence="12" key="1">
    <citation type="journal article" date="2016" name="Nat. Commun.">
        <title>The Gonium pectorale genome demonstrates co-option of cell cycle regulation during the evolution of multicellularity.</title>
        <authorList>
            <person name="Hanschen E.R."/>
            <person name="Marriage T.N."/>
            <person name="Ferris P.J."/>
            <person name="Hamaji T."/>
            <person name="Toyoda A."/>
            <person name="Fujiyama A."/>
            <person name="Neme R."/>
            <person name="Noguchi H."/>
            <person name="Minakuchi Y."/>
            <person name="Suzuki M."/>
            <person name="Kawai-Toyooka H."/>
            <person name="Smith D.R."/>
            <person name="Sparks H."/>
            <person name="Anderson J."/>
            <person name="Bakaric R."/>
            <person name="Luria V."/>
            <person name="Karger A."/>
            <person name="Kirschner M.W."/>
            <person name="Durand P.M."/>
            <person name="Michod R.E."/>
            <person name="Nozaki H."/>
            <person name="Olson B.J."/>
        </authorList>
    </citation>
    <scope>NUCLEOTIDE SEQUENCE [LARGE SCALE GENOMIC DNA]</scope>
    <source>
        <strain evidence="12">NIES-2863</strain>
    </source>
</reference>
<keyword evidence="8" id="KW-0464">Manganese</keyword>
<evidence type="ECO:0000256" key="8">
    <source>
        <dbReference type="ARBA" id="ARBA00023211"/>
    </source>
</evidence>
<evidence type="ECO:0000256" key="5">
    <source>
        <dbReference type="ARBA" id="ARBA00022723"/>
    </source>
</evidence>
<evidence type="ECO:0000256" key="9">
    <source>
        <dbReference type="SAM" id="MobiDB-lite"/>
    </source>
</evidence>
<dbReference type="GO" id="GO:0140933">
    <property type="term" value="F:5'-(N(7)-methylguanosine 5'-triphospho)-[mRNA] hydrolase activity"/>
    <property type="evidence" value="ECO:0007669"/>
    <property type="project" value="InterPro"/>
</dbReference>
<dbReference type="InterPro" id="IPR015797">
    <property type="entry name" value="NUDIX_hydrolase-like_dom_sf"/>
</dbReference>
<name>A0A150GXU4_GONPE</name>
<evidence type="ECO:0000313" key="12">
    <source>
        <dbReference type="Proteomes" id="UP000075714"/>
    </source>
</evidence>
<dbReference type="PANTHER" id="PTHR23114">
    <property type="entry name" value="M7GPPPN-MRNA HYDROLASE"/>
    <property type="match status" value="1"/>
</dbReference>
<evidence type="ECO:0000256" key="6">
    <source>
        <dbReference type="ARBA" id="ARBA00022801"/>
    </source>
</evidence>
<comment type="similarity">
    <text evidence="3">Belongs to the Nudix hydrolase family. DCP2 subfamily.</text>
</comment>
<keyword evidence="4" id="KW-0963">Cytoplasm</keyword>
<feature type="domain" description="Nudix hydrolase" evidence="10">
    <location>
        <begin position="17"/>
        <end position="147"/>
    </location>
</feature>
<dbReference type="OrthoDB" id="18996at2759"/>
<comment type="cofactor">
    <cofactor evidence="1">
        <name>Mn(2+)</name>
        <dbReference type="ChEBI" id="CHEBI:29035"/>
    </cofactor>
</comment>
<dbReference type="PROSITE" id="PS51462">
    <property type="entry name" value="NUDIX"/>
    <property type="match status" value="1"/>
</dbReference>
<dbReference type="SUPFAM" id="SSF55811">
    <property type="entry name" value="Nudix"/>
    <property type="match status" value="1"/>
</dbReference>
<organism evidence="11 12">
    <name type="scientific">Gonium pectorale</name>
    <name type="common">Green alga</name>
    <dbReference type="NCBI Taxonomy" id="33097"/>
    <lineage>
        <taxon>Eukaryota</taxon>
        <taxon>Viridiplantae</taxon>
        <taxon>Chlorophyta</taxon>
        <taxon>core chlorophytes</taxon>
        <taxon>Chlorophyceae</taxon>
        <taxon>CS clade</taxon>
        <taxon>Chlamydomonadales</taxon>
        <taxon>Volvocaceae</taxon>
        <taxon>Gonium</taxon>
    </lineage>
</organism>
<dbReference type="GO" id="GO:0000184">
    <property type="term" value="P:nuclear-transcribed mRNA catabolic process, nonsense-mediated decay"/>
    <property type="evidence" value="ECO:0007669"/>
    <property type="project" value="InterPro"/>
</dbReference>
<accession>A0A150GXU4</accession>
<dbReference type="GO" id="GO:0003723">
    <property type="term" value="F:RNA binding"/>
    <property type="evidence" value="ECO:0007669"/>
    <property type="project" value="UniProtKB-KW"/>
</dbReference>
<dbReference type="GO" id="GO:0000290">
    <property type="term" value="P:deadenylation-dependent decapping of nuclear-transcribed mRNA"/>
    <property type="evidence" value="ECO:0007669"/>
    <property type="project" value="InterPro"/>
</dbReference>
<sequence length="276" mass="29976">MLPRLPSMLEEYRRYKQSIPVFGAILLDSAMEQVLLVRGNKSSMGWGFPRGKLNEGEKEASCAVREVLEETGYDIKASLRESDYLEVTADGKRHKLYIVTGLDPTTQEFEPHSKWEIGAYAWHRVDALPASADEASQVYLSADGVRHRFFMIHPFVARLRKWIDKRRKQLATRPPQPQPQTSAASGPPPGLAPQAGLQQPQVQRPALSAQTAVAAALRSGPSDAAVRMTRQPSQGLPAAAATAGNGGSAAAGSGAPSMGNFRFDREPILRCFAAVA</sequence>
<dbReference type="PANTHER" id="PTHR23114:SF17">
    <property type="entry name" value="M7GPPPN-MRNA HYDROLASE"/>
    <property type="match status" value="1"/>
</dbReference>
<feature type="compositionally biased region" description="Low complexity" evidence="9">
    <location>
        <begin position="192"/>
        <end position="210"/>
    </location>
</feature>
<dbReference type="AlphaFoldDB" id="A0A150GXU4"/>
<feature type="compositionally biased region" description="Low complexity" evidence="9">
    <location>
        <begin position="232"/>
        <end position="243"/>
    </location>
</feature>
<dbReference type="Proteomes" id="UP000075714">
    <property type="component" value="Unassembled WGS sequence"/>
</dbReference>
<evidence type="ECO:0000256" key="1">
    <source>
        <dbReference type="ARBA" id="ARBA00001936"/>
    </source>
</evidence>
<dbReference type="InterPro" id="IPR000086">
    <property type="entry name" value="NUDIX_hydrolase_dom"/>
</dbReference>
<dbReference type="Gene3D" id="3.90.79.10">
    <property type="entry name" value="Nucleoside Triphosphate Pyrophosphohydrolase"/>
    <property type="match status" value="1"/>
</dbReference>
<feature type="region of interest" description="Disordered" evidence="9">
    <location>
        <begin position="168"/>
        <end position="210"/>
    </location>
</feature>
<keyword evidence="12" id="KW-1185">Reference proteome</keyword>
<dbReference type="STRING" id="33097.A0A150GXU4"/>
<comment type="subcellular location">
    <subcellularLocation>
        <location evidence="2">Cytoplasm</location>
    </subcellularLocation>
</comment>
<keyword evidence="6" id="KW-0378">Hydrolase</keyword>
<evidence type="ECO:0000256" key="4">
    <source>
        <dbReference type="ARBA" id="ARBA00022490"/>
    </source>
</evidence>
<comment type="caution">
    <text evidence="11">The sequence shown here is derived from an EMBL/GenBank/DDBJ whole genome shotgun (WGS) entry which is preliminary data.</text>
</comment>
<dbReference type="InterPro" id="IPR020084">
    <property type="entry name" value="NUDIX_hydrolase_CS"/>
</dbReference>
<dbReference type="InterPro" id="IPR044099">
    <property type="entry name" value="Dcp2_NUDIX"/>
</dbReference>
<proteinExistence type="inferred from homology"/>
<evidence type="ECO:0000256" key="7">
    <source>
        <dbReference type="ARBA" id="ARBA00022884"/>
    </source>
</evidence>
<gene>
    <name evidence="11" type="ORF">GPECTOR_4g715</name>
</gene>
<dbReference type="FunFam" id="3.90.79.10:FF:000003">
    <property type="entry name" value="M7GpppN-mRNA hydrolase isoform 2"/>
    <property type="match status" value="1"/>
</dbReference>
<feature type="region of interest" description="Disordered" evidence="9">
    <location>
        <begin position="223"/>
        <end position="261"/>
    </location>
</feature>
<dbReference type="GO" id="GO:0046872">
    <property type="term" value="F:metal ion binding"/>
    <property type="evidence" value="ECO:0007669"/>
    <property type="project" value="UniProtKB-KW"/>
</dbReference>
<feature type="compositionally biased region" description="Low complexity" evidence="9">
    <location>
        <begin position="250"/>
        <end position="259"/>
    </location>
</feature>
<keyword evidence="7" id="KW-0694">RNA-binding</keyword>
<evidence type="ECO:0000256" key="3">
    <source>
        <dbReference type="ARBA" id="ARBA00005279"/>
    </source>
</evidence>
<dbReference type="CDD" id="cd03672">
    <property type="entry name" value="NUDIX_Dcp2p_Nudt20"/>
    <property type="match status" value="1"/>
</dbReference>
<evidence type="ECO:0000313" key="11">
    <source>
        <dbReference type="EMBL" id="KXZ54649.1"/>
    </source>
</evidence>
<evidence type="ECO:0000259" key="10">
    <source>
        <dbReference type="PROSITE" id="PS51462"/>
    </source>
</evidence>
<keyword evidence="5" id="KW-0479">Metal-binding</keyword>
<dbReference type="PROSITE" id="PS00893">
    <property type="entry name" value="NUDIX_BOX"/>
    <property type="match status" value="1"/>
</dbReference>
<dbReference type="GO" id="GO:0005737">
    <property type="term" value="C:cytoplasm"/>
    <property type="evidence" value="ECO:0007669"/>
    <property type="project" value="UniProtKB-SubCell"/>
</dbReference>
<dbReference type="Pfam" id="PF00293">
    <property type="entry name" value="NUDIX"/>
    <property type="match status" value="1"/>
</dbReference>
<dbReference type="EMBL" id="LSYV01000005">
    <property type="protein sequence ID" value="KXZ54649.1"/>
    <property type="molecule type" value="Genomic_DNA"/>
</dbReference>
<protein>
    <recommendedName>
        <fullName evidence="10">Nudix hydrolase domain-containing protein</fullName>
    </recommendedName>
</protein>